<dbReference type="EMBL" id="SUTE01000093">
    <property type="protein sequence ID" value="MBE6506211.1"/>
    <property type="molecule type" value="Genomic_DNA"/>
</dbReference>
<organism evidence="2 3">
    <name type="scientific">Methanobrevibacter millerae</name>
    <dbReference type="NCBI Taxonomy" id="230361"/>
    <lineage>
        <taxon>Archaea</taxon>
        <taxon>Methanobacteriati</taxon>
        <taxon>Methanobacteriota</taxon>
        <taxon>Methanomada group</taxon>
        <taxon>Methanobacteria</taxon>
        <taxon>Methanobacteriales</taxon>
        <taxon>Methanobacteriaceae</taxon>
        <taxon>Methanobrevibacter</taxon>
    </lineage>
</organism>
<gene>
    <name evidence="2" type="ORF">E7Z73_10875</name>
</gene>
<dbReference type="Proteomes" id="UP000762703">
    <property type="component" value="Unassembled WGS sequence"/>
</dbReference>
<dbReference type="InterPro" id="IPR013561">
    <property type="entry name" value="FilR1_middle_dom"/>
</dbReference>
<name>A0A8T3VN86_9EURY</name>
<dbReference type="SUPFAM" id="SSF46785">
    <property type="entry name" value="Winged helix' DNA-binding domain"/>
    <property type="match status" value="1"/>
</dbReference>
<reference evidence="2" key="1">
    <citation type="submission" date="2019-04" db="EMBL/GenBank/DDBJ databases">
        <title>Evolution of Biomass-Degrading Anaerobic Consortia Revealed by Metagenomics.</title>
        <authorList>
            <person name="Peng X."/>
        </authorList>
    </citation>
    <scope>NUCLEOTIDE SEQUENCE</scope>
    <source>
        <strain evidence="2">SIG12</strain>
    </source>
</reference>
<comment type="caution">
    <text evidence="2">The sequence shown here is derived from an EMBL/GenBank/DDBJ whole genome shotgun (WGS) entry which is preliminary data.</text>
</comment>
<dbReference type="InterPro" id="IPR036388">
    <property type="entry name" value="WH-like_DNA-bd_sf"/>
</dbReference>
<evidence type="ECO:0000259" key="1">
    <source>
        <dbReference type="Pfam" id="PF08350"/>
    </source>
</evidence>
<proteinExistence type="predicted"/>
<evidence type="ECO:0000313" key="3">
    <source>
        <dbReference type="Proteomes" id="UP000762703"/>
    </source>
</evidence>
<dbReference type="AlphaFoldDB" id="A0A8T3VN86"/>
<protein>
    <submittedName>
        <fullName evidence="2">DUF1724 domain-containing protein</fullName>
    </submittedName>
</protein>
<evidence type="ECO:0000313" key="2">
    <source>
        <dbReference type="EMBL" id="MBE6506211.1"/>
    </source>
</evidence>
<feature type="domain" description="Methanogenesis regulatory protein FilR1 middle" evidence="1">
    <location>
        <begin position="140"/>
        <end position="261"/>
    </location>
</feature>
<sequence>MKNISNTIENYEPISKDIKFLPKSMIRLAILKTLYECPMNMREVNHETQINYSAISNNMHMLELRGYIYQENDCYFLSNAMRIYMGNMLKLGQLMELLERIAPITQNHIVHCLPLDSIYNFHYLDDVNLIEADGLNVYKAYDLIENAIKKSGSLKAILPFSYNNFNESINRIASKNKNIHLISPVDIKDFILKNIKNSRSNLKIDFMDFDDDDYLLLICSDKKMMLGFFKEDGIYDQNRLLTSTNDICIEWANELFNNFKKENLNEY</sequence>
<dbReference type="Pfam" id="PF08350">
    <property type="entry name" value="FilR1_middle"/>
    <property type="match status" value="1"/>
</dbReference>
<dbReference type="RefSeq" id="WP_303737878.1">
    <property type="nucleotide sequence ID" value="NZ_SUTE01000093.1"/>
</dbReference>
<dbReference type="InterPro" id="IPR036390">
    <property type="entry name" value="WH_DNA-bd_sf"/>
</dbReference>
<dbReference type="Gene3D" id="1.10.10.10">
    <property type="entry name" value="Winged helix-like DNA-binding domain superfamily/Winged helix DNA-binding domain"/>
    <property type="match status" value="1"/>
</dbReference>
<accession>A0A8T3VN86</accession>